<reference evidence="2" key="1">
    <citation type="submission" date="2018-05" db="EMBL/GenBank/DDBJ databases">
        <authorList>
            <person name="Lanie J.A."/>
            <person name="Ng W.-L."/>
            <person name="Kazmierczak K.M."/>
            <person name="Andrzejewski T.M."/>
            <person name="Davidsen T.M."/>
            <person name="Wayne K.J."/>
            <person name="Tettelin H."/>
            <person name="Glass J.I."/>
            <person name="Rusch D."/>
            <person name="Podicherti R."/>
            <person name="Tsui H.-C.T."/>
            <person name="Winkler M.E."/>
        </authorList>
    </citation>
    <scope>NUCLEOTIDE SEQUENCE</scope>
</reference>
<keyword evidence="1" id="KW-0472">Membrane</keyword>
<feature type="transmembrane region" description="Helical" evidence="1">
    <location>
        <begin position="6"/>
        <end position="28"/>
    </location>
</feature>
<protein>
    <submittedName>
        <fullName evidence="2">Uncharacterized protein</fullName>
    </submittedName>
</protein>
<gene>
    <name evidence="2" type="ORF">METZ01_LOCUS71978</name>
</gene>
<keyword evidence="1" id="KW-1133">Transmembrane helix</keyword>
<name>A0A381TTH2_9ZZZZ</name>
<organism evidence="2">
    <name type="scientific">marine metagenome</name>
    <dbReference type="NCBI Taxonomy" id="408172"/>
    <lineage>
        <taxon>unclassified sequences</taxon>
        <taxon>metagenomes</taxon>
        <taxon>ecological metagenomes</taxon>
    </lineage>
</organism>
<accession>A0A381TTH2</accession>
<evidence type="ECO:0000313" key="2">
    <source>
        <dbReference type="EMBL" id="SVA19124.1"/>
    </source>
</evidence>
<keyword evidence="1" id="KW-0812">Transmembrane</keyword>
<proteinExistence type="predicted"/>
<dbReference type="AlphaFoldDB" id="A0A381TTH2"/>
<dbReference type="EMBL" id="UINC01005108">
    <property type="protein sequence ID" value="SVA19124.1"/>
    <property type="molecule type" value="Genomic_DNA"/>
</dbReference>
<evidence type="ECO:0000256" key="1">
    <source>
        <dbReference type="SAM" id="Phobius"/>
    </source>
</evidence>
<sequence>MEKTPWYILTSGFVALAHFLLAYSPYYFMNKRKPDR</sequence>